<accession>A0A8K0H9C7</accession>
<dbReference type="Proteomes" id="UP000796880">
    <property type="component" value="Unassembled WGS sequence"/>
</dbReference>
<gene>
    <name evidence="1" type="ORF">FNV43_RR08451</name>
</gene>
<organism evidence="1 2">
    <name type="scientific">Rhamnella rubrinervis</name>
    <dbReference type="NCBI Taxonomy" id="2594499"/>
    <lineage>
        <taxon>Eukaryota</taxon>
        <taxon>Viridiplantae</taxon>
        <taxon>Streptophyta</taxon>
        <taxon>Embryophyta</taxon>
        <taxon>Tracheophyta</taxon>
        <taxon>Spermatophyta</taxon>
        <taxon>Magnoliopsida</taxon>
        <taxon>eudicotyledons</taxon>
        <taxon>Gunneridae</taxon>
        <taxon>Pentapetalae</taxon>
        <taxon>rosids</taxon>
        <taxon>fabids</taxon>
        <taxon>Rosales</taxon>
        <taxon>Rhamnaceae</taxon>
        <taxon>rhamnoid group</taxon>
        <taxon>Rhamneae</taxon>
        <taxon>Rhamnella</taxon>
    </lineage>
</organism>
<comment type="caution">
    <text evidence="1">The sequence shown here is derived from an EMBL/GenBank/DDBJ whole genome shotgun (WGS) entry which is preliminary data.</text>
</comment>
<dbReference type="AlphaFoldDB" id="A0A8K0H9C7"/>
<sequence>MGLNLRGTIQRQSVDIRLLEVGYRLRSPGFPLGTRRKGGGAGYDLVEFGLLSARKGPTTCYHGGQVGPALRASCGGGDRFNHIAVEGNLRGYGLPHYHVAKRSIRSLLLLPKLGGLTSRLAFSPSTSRPLFLGEILASRYSSNPIHCNNEAKVMQVRSEAENDQAVARSRIGGTFCAAERMNSADADSNSKGVSRLAFMANSPPSLLLSLEATLRATFFPSREKRATGFN</sequence>
<reference evidence="1" key="1">
    <citation type="submission" date="2020-03" db="EMBL/GenBank/DDBJ databases">
        <title>A high-quality chromosome-level genome assembly of a woody plant with both climbing and erect habits, Rhamnella rubrinervis.</title>
        <authorList>
            <person name="Lu Z."/>
            <person name="Yang Y."/>
            <person name="Zhu X."/>
            <person name="Sun Y."/>
        </authorList>
    </citation>
    <scope>NUCLEOTIDE SEQUENCE</scope>
    <source>
        <strain evidence="1">BYM</strain>
        <tissue evidence="1">Leaf</tissue>
    </source>
</reference>
<keyword evidence="2" id="KW-1185">Reference proteome</keyword>
<evidence type="ECO:0000313" key="2">
    <source>
        <dbReference type="Proteomes" id="UP000796880"/>
    </source>
</evidence>
<proteinExistence type="predicted"/>
<evidence type="ECO:0000313" key="1">
    <source>
        <dbReference type="EMBL" id="KAF3447748.1"/>
    </source>
</evidence>
<dbReference type="EMBL" id="VOIH02000004">
    <property type="protein sequence ID" value="KAF3447748.1"/>
    <property type="molecule type" value="Genomic_DNA"/>
</dbReference>
<name>A0A8K0H9C7_9ROSA</name>
<protein>
    <submittedName>
        <fullName evidence="1">Uncharacterized protein</fullName>
    </submittedName>
</protein>